<keyword evidence="1" id="KW-0472">Membrane</keyword>
<feature type="transmembrane region" description="Helical" evidence="1">
    <location>
        <begin position="48"/>
        <end position="73"/>
    </location>
</feature>
<gene>
    <name evidence="2" type="ORF">ANCCAN_03766</name>
</gene>
<protein>
    <recommendedName>
        <fullName evidence="4">Serpentine receptor class gamma</fullName>
    </recommendedName>
</protein>
<evidence type="ECO:0000313" key="2">
    <source>
        <dbReference type="EMBL" id="RCN50161.1"/>
    </source>
</evidence>
<dbReference type="STRING" id="29170.A0A368H0M3"/>
<feature type="transmembrane region" description="Helical" evidence="1">
    <location>
        <begin position="12"/>
        <end position="36"/>
    </location>
</feature>
<dbReference type="Proteomes" id="UP000252519">
    <property type="component" value="Unassembled WGS sequence"/>
</dbReference>
<keyword evidence="1" id="KW-0812">Transmembrane</keyword>
<keyword evidence="1" id="KW-1133">Transmembrane helix</keyword>
<accession>A0A368H0M3</accession>
<evidence type="ECO:0008006" key="4">
    <source>
        <dbReference type="Google" id="ProtNLM"/>
    </source>
</evidence>
<sequence>MKEVEMYNTVLLRVAEVAVILVTILLNILLIAAVSTPRCRYTTAFFKLIRILSMVLLIHSVVSMIFKTLPSLFDIQFHFQNKISLWMDLFTRYFAILLIFILALNRFSVLIVRRLDELFFSGLKYIWLPCTAFTVSAIMTAMVVNLCEMERAYIDWLGFVDSTGKPEFYVVFIVSFTLLNIADFNKNDLYFIISLYNVLSAIPELLIPVFVLFGTKGMLSSLVAFCTKEKTSVMQMKPTSTRTGTG</sequence>
<evidence type="ECO:0000313" key="3">
    <source>
        <dbReference type="Proteomes" id="UP000252519"/>
    </source>
</evidence>
<organism evidence="2 3">
    <name type="scientific">Ancylostoma caninum</name>
    <name type="common">Dog hookworm</name>
    <dbReference type="NCBI Taxonomy" id="29170"/>
    <lineage>
        <taxon>Eukaryota</taxon>
        <taxon>Metazoa</taxon>
        <taxon>Ecdysozoa</taxon>
        <taxon>Nematoda</taxon>
        <taxon>Chromadorea</taxon>
        <taxon>Rhabditida</taxon>
        <taxon>Rhabditina</taxon>
        <taxon>Rhabditomorpha</taxon>
        <taxon>Strongyloidea</taxon>
        <taxon>Ancylostomatidae</taxon>
        <taxon>Ancylostomatinae</taxon>
        <taxon>Ancylostoma</taxon>
    </lineage>
</organism>
<dbReference type="AlphaFoldDB" id="A0A368H0M3"/>
<comment type="caution">
    <text evidence="2">The sequence shown here is derived from an EMBL/GenBank/DDBJ whole genome shotgun (WGS) entry which is preliminary data.</text>
</comment>
<feature type="transmembrane region" description="Helical" evidence="1">
    <location>
        <begin position="125"/>
        <end position="146"/>
    </location>
</feature>
<feature type="transmembrane region" description="Helical" evidence="1">
    <location>
        <begin position="166"/>
        <end position="182"/>
    </location>
</feature>
<dbReference type="OrthoDB" id="5870421at2759"/>
<proteinExistence type="predicted"/>
<reference evidence="2 3" key="1">
    <citation type="submission" date="2014-10" db="EMBL/GenBank/DDBJ databases">
        <title>Draft genome of the hookworm Ancylostoma caninum.</title>
        <authorList>
            <person name="Mitreva M."/>
        </authorList>
    </citation>
    <scope>NUCLEOTIDE SEQUENCE [LARGE SCALE GENOMIC DNA]</scope>
    <source>
        <strain evidence="2 3">Baltimore</strain>
    </source>
</reference>
<keyword evidence="3" id="KW-1185">Reference proteome</keyword>
<dbReference type="EMBL" id="JOJR01000026">
    <property type="protein sequence ID" value="RCN50161.1"/>
    <property type="molecule type" value="Genomic_DNA"/>
</dbReference>
<name>A0A368H0M3_ANCCA</name>
<evidence type="ECO:0000256" key="1">
    <source>
        <dbReference type="SAM" id="Phobius"/>
    </source>
</evidence>
<feature type="transmembrane region" description="Helical" evidence="1">
    <location>
        <begin position="93"/>
        <end position="113"/>
    </location>
</feature>